<dbReference type="OrthoDB" id="7398962at2"/>
<feature type="region of interest" description="Disordered" evidence="1">
    <location>
        <begin position="64"/>
        <end position="196"/>
    </location>
</feature>
<protein>
    <submittedName>
        <fullName evidence="2">Outer membrane beta-barrel protein</fullName>
    </submittedName>
</protein>
<accession>A0A5B8L475</accession>
<feature type="compositionally biased region" description="Basic and acidic residues" evidence="1">
    <location>
        <begin position="64"/>
        <end position="75"/>
    </location>
</feature>
<feature type="compositionally biased region" description="Basic and acidic residues" evidence="1">
    <location>
        <begin position="130"/>
        <end position="144"/>
    </location>
</feature>
<sequence length="587" mass="62647">MSRTPKTMREKSGVLRADGSARVIAMALVFAVSAGLATAQEIELRGNVSEDEITATLLSRDGVRPGQEAEVRQDVAPEPYIPVSEGALPETESGTDPARAGAAEDDPAPADDPFASDGLFTRSEPAGRVSVRERRRQPENEPRRASSRTGGELDGATEPEGEAEDEDVVEATASVRQPTIDSLDEEANSGVEAENPRTDAIEGRDFELEEEPYAPLGLRLGTFDVNATLEQGLRWTTNVDSSPTGEEALLSETQLRLQGSSDWSRHAARFSAYGTFLKSVSGADYEDPEGGFDAALDFDLGGGYSASAGLNYSLRPESASSPVIIVGTASQPLRHIVGGNLGFAKNVGKLRLAATGTVEREIFSDAELSGGGTLSQEERNSTLATIALRTGYEVSPALIPFAEVELGRRFYDLELDSSGYARSADRLALRGGVAFDFGEKLTGEISAGWLRETFDDTRLEAVSGPSVAAELSWSPERGTVVTLTGSTLVEGTTTAGESGSVLYSGLLGLSREVRANVLLEASLGADYRDYVGSADNETTLRAQAGATWWLNRHVGITGNVRHETFESTLPDRDWQATSVFLGLRLQR</sequence>
<proteinExistence type="predicted"/>
<organism evidence="2 3">
    <name type="scientific">Nitratireductor mangrovi</name>
    <dbReference type="NCBI Taxonomy" id="2599600"/>
    <lineage>
        <taxon>Bacteria</taxon>
        <taxon>Pseudomonadati</taxon>
        <taxon>Pseudomonadota</taxon>
        <taxon>Alphaproteobacteria</taxon>
        <taxon>Hyphomicrobiales</taxon>
        <taxon>Phyllobacteriaceae</taxon>
        <taxon>Nitratireductor</taxon>
    </lineage>
</organism>
<evidence type="ECO:0000313" key="3">
    <source>
        <dbReference type="Proteomes" id="UP000321389"/>
    </source>
</evidence>
<dbReference type="AlphaFoldDB" id="A0A5B8L475"/>
<gene>
    <name evidence="2" type="ORF">FQ775_21705</name>
</gene>
<keyword evidence="3" id="KW-1185">Reference proteome</keyword>
<evidence type="ECO:0000313" key="2">
    <source>
        <dbReference type="EMBL" id="QDZ02776.1"/>
    </source>
</evidence>
<evidence type="ECO:0000256" key="1">
    <source>
        <dbReference type="SAM" id="MobiDB-lite"/>
    </source>
</evidence>
<dbReference type="InterPro" id="IPR018759">
    <property type="entry name" value="BBP2_2"/>
</dbReference>
<dbReference type="Pfam" id="PF10082">
    <property type="entry name" value="BBP2_2"/>
    <property type="match status" value="1"/>
</dbReference>
<reference evidence="2" key="1">
    <citation type="submission" date="2020-04" db="EMBL/GenBank/DDBJ databases">
        <title>Nitratireductor sp. nov. isolated from mangrove soil.</title>
        <authorList>
            <person name="Ye Y."/>
        </authorList>
    </citation>
    <scope>NUCLEOTIDE SEQUENCE</scope>
    <source>
        <strain evidence="2">SY7</strain>
    </source>
</reference>
<feature type="compositionally biased region" description="Acidic residues" evidence="1">
    <location>
        <begin position="155"/>
        <end position="169"/>
    </location>
</feature>
<dbReference type="EMBL" id="CP042301">
    <property type="protein sequence ID" value="QDZ02776.1"/>
    <property type="molecule type" value="Genomic_DNA"/>
</dbReference>
<name>A0A5B8L475_9HYPH</name>
<dbReference type="KEGG" id="niy:FQ775_21705"/>
<dbReference type="Proteomes" id="UP000321389">
    <property type="component" value="Chromosome"/>
</dbReference>